<dbReference type="PANTHER" id="PTHR36842:SF2">
    <property type="entry name" value="SLR0505 PROTEIN"/>
    <property type="match status" value="1"/>
</dbReference>
<dbReference type="InterPro" id="IPR011659">
    <property type="entry name" value="WD40"/>
</dbReference>
<dbReference type="Pfam" id="PF07676">
    <property type="entry name" value="PD40"/>
    <property type="match status" value="3"/>
</dbReference>
<dbReference type="STRING" id="43989.cce_4721"/>
<dbReference type="EMBL" id="CP000806">
    <property type="protein sequence ID" value="ACB54069.1"/>
    <property type="molecule type" value="Genomic_DNA"/>
</dbReference>
<dbReference type="PANTHER" id="PTHR36842">
    <property type="entry name" value="PROTEIN TOLB HOMOLOG"/>
    <property type="match status" value="1"/>
</dbReference>
<dbReference type="HOGENOM" id="CLU_101699_1_0_3"/>
<organism evidence="2 3">
    <name type="scientific">Crocosphaera subtropica (strain ATCC 51142 / BH68)</name>
    <name type="common">Cyanothece sp. (strain ATCC 51142)</name>
    <dbReference type="NCBI Taxonomy" id="43989"/>
    <lineage>
        <taxon>Bacteria</taxon>
        <taxon>Bacillati</taxon>
        <taxon>Cyanobacteriota</taxon>
        <taxon>Cyanophyceae</taxon>
        <taxon>Oscillatoriophycideae</taxon>
        <taxon>Chroococcales</taxon>
        <taxon>Aphanothecaceae</taxon>
        <taxon>Crocosphaera</taxon>
        <taxon>Crocosphaera subtropica</taxon>
    </lineage>
</organism>
<dbReference type="RefSeq" id="WP_009543238.1">
    <property type="nucleotide sequence ID" value="NC_010546.1"/>
</dbReference>
<protein>
    <submittedName>
        <fullName evidence="2">WD40-like beta-propeller protein</fullName>
    </submittedName>
</protein>
<dbReference type="Proteomes" id="UP000001203">
    <property type="component" value="Chromosome circular"/>
</dbReference>
<dbReference type="Gene3D" id="2.120.10.30">
    <property type="entry name" value="TolB, C-terminal domain"/>
    <property type="match status" value="1"/>
</dbReference>
<sequence length="189" mass="21206">MVKLHPKGFTGYVKLLSQIILMSLVGCTNSGFITPPIQPLGNSLNTRSSEQYPRFSYEGRYLVFASDRQGKRSIWLYDQVNGRLLPLPGLNQPGTIQDQPDISADGRYIVYVSEQEGKQDIFVYDRQTSRADNITKNIIGEVRHPTISGNGRLIAFESNRLGQWDIIIYDRGLNTPLSLPSQSDIGSQE</sequence>
<accession>B1WWE1</accession>
<comment type="similarity">
    <text evidence="1">Belongs to the TolB family.</text>
</comment>
<evidence type="ECO:0000313" key="2">
    <source>
        <dbReference type="EMBL" id="ACB54069.1"/>
    </source>
</evidence>
<evidence type="ECO:0000313" key="3">
    <source>
        <dbReference type="Proteomes" id="UP000001203"/>
    </source>
</evidence>
<reference evidence="2 3" key="1">
    <citation type="journal article" date="2008" name="Proc. Natl. Acad. Sci. U.S.A.">
        <title>The genome of Cyanothece 51142, a unicellular diazotrophic cyanobacterium important in the marine nitrogen cycle.</title>
        <authorList>
            <person name="Welsh E.A."/>
            <person name="Liberton M."/>
            <person name="Stoeckel J."/>
            <person name="Loh T."/>
            <person name="Elvitigala T."/>
            <person name="Wang C."/>
            <person name="Wollam A."/>
            <person name="Fulton R.S."/>
            <person name="Clifton S.W."/>
            <person name="Jacobs J.M."/>
            <person name="Aurora R."/>
            <person name="Ghosh B.K."/>
            <person name="Sherman L.A."/>
            <person name="Smith R.D."/>
            <person name="Wilson R.K."/>
            <person name="Pakrasi H.B."/>
        </authorList>
    </citation>
    <scope>NUCLEOTIDE SEQUENCE [LARGE SCALE GENOMIC DNA]</scope>
    <source>
        <strain evidence="3">ATCC 51142 / BH68</strain>
    </source>
</reference>
<dbReference type="KEGG" id="cyt:cce_4721"/>
<dbReference type="PROSITE" id="PS51257">
    <property type="entry name" value="PROKAR_LIPOPROTEIN"/>
    <property type="match status" value="1"/>
</dbReference>
<dbReference type="SUPFAM" id="SSF82171">
    <property type="entry name" value="DPP6 N-terminal domain-like"/>
    <property type="match status" value="1"/>
</dbReference>
<keyword evidence="3" id="KW-1185">Reference proteome</keyword>
<dbReference type="AlphaFoldDB" id="B1WWE1"/>
<evidence type="ECO:0000256" key="1">
    <source>
        <dbReference type="ARBA" id="ARBA00009820"/>
    </source>
</evidence>
<dbReference type="eggNOG" id="COG0823">
    <property type="taxonomic scope" value="Bacteria"/>
</dbReference>
<dbReference type="InterPro" id="IPR011042">
    <property type="entry name" value="6-blade_b-propeller_TolB-like"/>
</dbReference>
<dbReference type="OrthoDB" id="425005at2"/>
<gene>
    <name evidence="2" type="ordered locus">cce_4721</name>
</gene>
<proteinExistence type="inferred from homology"/>
<name>B1WWE1_CROS5</name>